<protein>
    <recommendedName>
        <fullName evidence="4">Secreted protein</fullName>
    </recommendedName>
</protein>
<keyword evidence="1" id="KW-0732">Signal</keyword>
<evidence type="ECO:0000313" key="2">
    <source>
        <dbReference type="EMBL" id="KAF1974565.1"/>
    </source>
</evidence>
<evidence type="ECO:0000313" key="3">
    <source>
        <dbReference type="Proteomes" id="UP000800036"/>
    </source>
</evidence>
<evidence type="ECO:0000256" key="1">
    <source>
        <dbReference type="SAM" id="SignalP"/>
    </source>
</evidence>
<sequence>MCAVSGLHALVPLVLSKSLPVTVPVMVVLAASQHPNAALCVQFGSKRHRVLAVNENLFLLQRDLSPDLPARSATQFRHRYALLPSHRMLLGTEPECRPTPVQEKKCHLSNVVNPLLSCTRMRRRCVLQQPRSRRERN</sequence>
<dbReference type="EMBL" id="ML976674">
    <property type="protein sequence ID" value="KAF1974565.1"/>
    <property type="molecule type" value="Genomic_DNA"/>
</dbReference>
<organism evidence="2 3">
    <name type="scientific">Bimuria novae-zelandiae CBS 107.79</name>
    <dbReference type="NCBI Taxonomy" id="1447943"/>
    <lineage>
        <taxon>Eukaryota</taxon>
        <taxon>Fungi</taxon>
        <taxon>Dikarya</taxon>
        <taxon>Ascomycota</taxon>
        <taxon>Pezizomycotina</taxon>
        <taxon>Dothideomycetes</taxon>
        <taxon>Pleosporomycetidae</taxon>
        <taxon>Pleosporales</taxon>
        <taxon>Massarineae</taxon>
        <taxon>Didymosphaeriaceae</taxon>
        <taxon>Bimuria</taxon>
    </lineage>
</organism>
<keyword evidence="3" id="KW-1185">Reference proteome</keyword>
<proteinExistence type="predicted"/>
<evidence type="ECO:0008006" key="4">
    <source>
        <dbReference type="Google" id="ProtNLM"/>
    </source>
</evidence>
<feature type="chain" id="PRO_5025606870" description="Secreted protein" evidence="1">
    <location>
        <begin position="17"/>
        <end position="137"/>
    </location>
</feature>
<dbReference type="AlphaFoldDB" id="A0A6A5VBP8"/>
<gene>
    <name evidence="2" type="ORF">BU23DRAFT_95445</name>
</gene>
<accession>A0A6A5VBP8</accession>
<reference evidence="2" key="1">
    <citation type="journal article" date="2020" name="Stud. Mycol.">
        <title>101 Dothideomycetes genomes: a test case for predicting lifestyles and emergence of pathogens.</title>
        <authorList>
            <person name="Haridas S."/>
            <person name="Albert R."/>
            <person name="Binder M."/>
            <person name="Bloem J."/>
            <person name="Labutti K."/>
            <person name="Salamov A."/>
            <person name="Andreopoulos B."/>
            <person name="Baker S."/>
            <person name="Barry K."/>
            <person name="Bills G."/>
            <person name="Bluhm B."/>
            <person name="Cannon C."/>
            <person name="Castanera R."/>
            <person name="Culley D."/>
            <person name="Daum C."/>
            <person name="Ezra D."/>
            <person name="Gonzalez J."/>
            <person name="Henrissat B."/>
            <person name="Kuo A."/>
            <person name="Liang C."/>
            <person name="Lipzen A."/>
            <person name="Lutzoni F."/>
            <person name="Magnuson J."/>
            <person name="Mondo S."/>
            <person name="Nolan M."/>
            <person name="Ohm R."/>
            <person name="Pangilinan J."/>
            <person name="Park H.-J."/>
            <person name="Ramirez L."/>
            <person name="Alfaro M."/>
            <person name="Sun H."/>
            <person name="Tritt A."/>
            <person name="Yoshinaga Y."/>
            <person name="Zwiers L.-H."/>
            <person name="Turgeon B."/>
            <person name="Goodwin S."/>
            <person name="Spatafora J."/>
            <person name="Crous P."/>
            <person name="Grigoriev I."/>
        </authorList>
    </citation>
    <scope>NUCLEOTIDE SEQUENCE</scope>
    <source>
        <strain evidence="2">CBS 107.79</strain>
    </source>
</reference>
<dbReference type="Proteomes" id="UP000800036">
    <property type="component" value="Unassembled WGS sequence"/>
</dbReference>
<name>A0A6A5VBP8_9PLEO</name>
<feature type="signal peptide" evidence="1">
    <location>
        <begin position="1"/>
        <end position="16"/>
    </location>
</feature>